<name>A0ABQ7GXU1_DUNSA</name>
<reference evidence="1" key="1">
    <citation type="submission" date="2017-08" db="EMBL/GenBank/DDBJ databases">
        <authorList>
            <person name="Polle J.E."/>
            <person name="Barry K."/>
            <person name="Cushman J."/>
            <person name="Schmutz J."/>
            <person name="Tran D."/>
            <person name="Hathwaick L.T."/>
            <person name="Yim W.C."/>
            <person name="Jenkins J."/>
            <person name="Mckie-Krisberg Z.M."/>
            <person name="Prochnik S."/>
            <person name="Lindquist E."/>
            <person name="Dockter R.B."/>
            <person name="Adam C."/>
            <person name="Molina H."/>
            <person name="Bunkerborg J."/>
            <person name="Jin E."/>
            <person name="Buchheim M."/>
            <person name="Magnuson J."/>
        </authorList>
    </citation>
    <scope>NUCLEOTIDE SEQUENCE</scope>
    <source>
        <strain evidence="1">CCAP 19/18</strain>
    </source>
</reference>
<sequence length="308" mass="33735">MDPMRDMQEDLTDAEYLSIHEALEQMEAQGELSAPVADQAASAAAVPPASCSPHLLHLPDEILAIIYTKQDQDSRRSFAFTCRQLRYLPGIAPHTLSPVRTITFQSLWGVPTPSPAPTTPPPKGINTLKLLGHPEDLGFSFEDYERDPADPAPLRVFLDSMRRNARFLHPRSPSAVTTLVLQEWDLTARSEGPSIMGALSALFPAAALVLKQCQYSPLVIASNPLMPCPLSRLTNLTITDDSRVDSLWDEWGVERVGYGLNAVLRSLSRLTALQSLGWTLATLIGIAAFTRQCVGMTITQIPSCNLPH</sequence>
<gene>
    <name evidence="1" type="ORF">DUNSADRAFT_827</name>
</gene>
<evidence type="ECO:0008006" key="3">
    <source>
        <dbReference type="Google" id="ProtNLM"/>
    </source>
</evidence>
<proteinExistence type="predicted"/>
<protein>
    <recommendedName>
        <fullName evidence="3">F-box domain-containing protein</fullName>
    </recommendedName>
</protein>
<evidence type="ECO:0000313" key="1">
    <source>
        <dbReference type="EMBL" id="KAF5839425.1"/>
    </source>
</evidence>
<dbReference type="Proteomes" id="UP000815325">
    <property type="component" value="Unassembled WGS sequence"/>
</dbReference>
<keyword evidence="2" id="KW-1185">Reference proteome</keyword>
<accession>A0ABQ7GXU1</accession>
<organism evidence="1 2">
    <name type="scientific">Dunaliella salina</name>
    <name type="common">Green alga</name>
    <name type="synonym">Protococcus salinus</name>
    <dbReference type="NCBI Taxonomy" id="3046"/>
    <lineage>
        <taxon>Eukaryota</taxon>
        <taxon>Viridiplantae</taxon>
        <taxon>Chlorophyta</taxon>
        <taxon>core chlorophytes</taxon>
        <taxon>Chlorophyceae</taxon>
        <taxon>CS clade</taxon>
        <taxon>Chlamydomonadales</taxon>
        <taxon>Dunaliellaceae</taxon>
        <taxon>Dunaliella</taxon>
    </lineage>
</organism>
<dbReference type="EMBL" id="MU069544">
    <property type="protein sequence ID" value="KAF5839425.1"/>
    <property type="molecule type" value="Genomic_DNA"/>
</dbReference>
<evidence type="ECO:0000313" key="2">
    <source>
        <dbReference type="Proteomes" id="UP000815325"/>
    </source>
</evidence>
<comment type="caution">
    <text evidence="1">The sequence shown here is derived from an EMBL/GenBank/DDBJ whole genome shotgun (WGS) entry which is preliminary data.</text>
</comment>